<protein>
    <submittedName>
        <fullName evidence="1">Uncharacterized protein</fullName>
    </submittedName>
</protein>
<evidence type="ECO:0000313" key="2">
    <source>
        <dbReference type="Proteomes" id="UP000243459"/>
    </source>
</evidence>
<sequence>MCDNYWGGGQGAGAIVPVPQGGGGGAWGGAYSGGWEQPPSGGRFGAGGGRGGQQQMWECGQRTGALYGSHGVWSSLDATKHHHSSTWSEEDINGGGDDTCGEDMRVRTAVEDMRVGGITHPWRIYRWRIRWRSMSRRFDLSKLKDVPKLAGGVRVGSGQYAKNKLNTIDYSEFNDPAPSSQVGIGIGVGVGGDRYH</sequence>
<dbReference type="EMBL" id="CM007389">
    <property type="protein sequence ID" value="ONK57448.1"/>
    <property type="molecule type" value="Genomic_DNA"/>
</dbReference>
<dbReference type="Gramene" id="ONK57448">
    <property type="protein sequence ID" value="ONK57448"/>
    <property type="gene ID" value="A4U43_C09F620"/>
</dbReference>
<dbReference type="Proteomes" id="UP000243459">
    <property type="component" value="Chromosome 9"/>
</dbReference>
<keyword evidence="2" id="KW-1185">Reference proteome</keyword>
<reference evidence="2" key="1">
    <citation type="journal article" date="2017" name="Nat. Commun.">
        <title>The asparagus genome sheds light on the origin and evolution of a young Y chromosome.</title>
        <authorList>
            <person name="Harkess A."/>
            <person name="Zhou J."/>
            <person name="Xu C."/>
            <person name="Bowers J.E."/>
            <person name="Van der Hulst R."/>
            <person name="Ayyampalayam S."/>
            <person name="Mercati F."/>
            <person name="Riccardi P."/>
            <person name="McKain M.R."/>
            <person name="Kakrana A."/>
            <person name="Tang H."/>
            <person name="Ray J."/>
            <person name="Groenendijk J."/>
            <person name="Arikit S."/>
            <person name="Mathioni S.M."/>
            <person name="Nakano M."/>
            <person name="Shan H."/>
            <person name="Telgmann-Rauber A."/>
            <person name="Kanno A."/>
            <person name="Yue Z."/>
            <person name="Chen H."/>
            <person name="Li W."/>
            <person name="Chen Y."/>
            <person name="Xu X."/>
            <person name="Zhang Y."/>
            <person name="Luo S."/>
            <person name="Chen H."/>
            <person name="Gao J."/>
            <person name="Mao Z."/>
            <person name="Pires J.C."/>
            <person name="Luo M."/>
            <person name="Kudrna D."/>
            <person name="Wing R.A."/>
            <person name="Meyers B.C."/>
            <person name="Yi K."/>
            <person name="Kong H."/>
            <person name="Lavrijsen P."/>
            <person name="Sunseri F."/>
            <person name="Falavigna A."/>
            <person name="Ye Y."/>
            <person name="Leebens-Mack J.H."/>
            <person name="Chen G."/>
        </authorList>
    </citation>
    <scope>NUCLEOTIDE SEQUENCE [LARGE SCALE GENOMIC DNA]</scope>
    <source>
        <strain evidence="2">cv. DH0086</strain>
    </source>
</reference>
<name>A0A5P1E4J6_ASPOF</name>
<evidence type="ECO:0000313" key="1">
    <source>
        <dbReference type="EMBL" id="ONK57448.1"/>
    </source>
</evidence>
<accession>A0A5P1E4J6</accession>
<gene>
    <name evidence="1" type="ORF">A4U43_C09F620</name>
</gene>
<dbReference type="AlphaFoldDB" id="A0A5P1E4J6"/>
<proteinExistence type="predicted"/>
<organism evidence="1 2">
    <name type="scientific">Asparagus officinalis</name>
    <name type="common">Garden asparagus</name>
    <dbReference type="NCBI Taxonomy" id="4686"/>
    <lineage>
        <taxon>Eukaryota</taxon>
        <taxon>Viridiplantae</taxon>
        <taxon>Streptophyta</taxon>
        <taxon>Embryophyta</taxon>
        <taxon>Tracheophyta</taxon>
        <taxon>Spermatophyta</taxon>
        <taxon>Magnoliopsida</taxon>
        <taxon>Liliopsida</taxon>
        <taxon>Asparagales</taxon>
        <taxon>Asparagaceae</taxon>
        <taxon>Asparagoideae</taxon>
        <taxon>Asparagus</taxon>
    </lineage>
</organism>